<gene>
    <name evidence="2" type="ORF">EM6_2008</name>
</gene>
<protein>
    <submittedName>
        <fullName evidence="2">Uncharacterized protein</fullName>
    </submittedName>
</protein>
<dbReference type="Proteomes" id="UP000278756">
    <property type="component" value="Chromosome 1"/>
</dbReference>
<sequence>MRNTRKGCHTEKLPAQRILVGHWGSSFGVPLRQRRGRDLQIGGSWTPAQRRPAAAGALR</sequence>
<evidence type="ECO:0000256" key="1">
    <source>
        <dbReference type="SAM" id="MobiDB-lite"/>
    </source>
</evidence>
<name>A0A3G9G281_9CAUL</name>
<dbReference type="EMBL" id="AP018827">
    <property type="protein sequence ID" value="BBF81410.1"/>
    <property type="molecule type" value="Genomic_DNA"/>
</dbReference>
<accession>A0A3G9G281</accession>
<proteinExistence type="predicted"/>
<evidence type="ECO:0000313" key="2">
    <source>
        <dbReference type="EMBL" id="BBF81410.1"/>
    </source>
</evidence>
<reference evidence="3" key="1">
    <citation type="journal article" date="2017" name="Biotechnol. Biofuels">
        <title>Evaluation of environmental bacterial communities as a factor affecting the growth of duckweed Lemna minor.</title>
        <authorList>
            <person name="Ishizawa H."/>
            <person name="Kuroda M."/>
            <person name="Morikawa M."/>
            <person name="Ike M."/>
        </authorList>
    </citation>
    <scope>NUCLEOTIDE SEQUENCE [LARGE SCALE GENOMIC DNA]</scope>
    <source>
        <strain evidence="3">M6</strain>
    </source>
</reference>
<organism evidence="2 3">
    <name type="scientific">Asticcacaulis excentricus</name>
    <dbReference type="NCBI Taxonomy" id="78587"/>
    <lineage>
        <taxon>Bacteria</taxon>
        <taxon>Pseudomonadati</taxon>
        <taxon>Pseudomonadota</taxon>
        <taxon>Alphaproteobacteria</taxon>
        <taxon>Caulobacterales</taxon>
        <taxon>Caulobacteraceae</taxon>
        <taxon>Asticcacaulis</taxon>
    </lineage>
</organism>
<reference evidence="3" key="2">
    <citation type="journal article" date="2017" name="Plant Physiol. Biochem.">
        <title>Differential oxidative and antioxidative response of duckweed Lemna minor toward plant growth promoting/inhibiting bacteria.</title>
        <authorList>
            <person name="Ishizawa H."/>
            <person name="Kuroda M."/>
            <person name="Morikawa M."/>
            <person name="Ike M."/>
        </authorList>
    </citation>
    <scope>NUCLEOTIDE SEQUENCE [LARGE SCALE GENOMIC DNA]</scope>
    <source>
        <strain evidence="3">M6</strain>
    </source>
</reference>
<feature type="region of interest" description="Disordered" evidence="1">
    <location>
        <begin position="38"/>
        <end position="59"/>
    </location>
</feature>
<dbReference type="AlphaFoldDB" id="A0A3G9G281"/>
<evidence type="ECO:0000313" key="3">
    <source>
        <dbReference type="Proteomes" id="UP000278756"/>
    </source>
</evidence>